<proteinExistence type="predicted"/>
<dbReference type="HOGENOM" id="CLU_000445_69_8_0"/>
<gene>
    <name evidence="4" type="ordered locus">Oter_2708</name>
</gene>
<sequence length="141" mass="15735">MKPAQPAPAAETQKSAVLLIDDEKPLLDVFTTALEPFYEVTTATSAREAEFILHKKAFKVVVADHLMPGGNGMNFLVRAREEYPHMQRILVTGYMKPEMLMRSVNEAALFRYLLKPVSLPELLKVIQEAVKVHDTAAAATR</sequence>
<dbReference type="AlphaFoldDB" id="B1ZV19"/>
<feature type="domain" description="Response regulatory" evidence="3">
    <location>
        <begin position="16"/>
        <end position="130"/>
    </location>
</feature>
<feature type="modified residue" description="4-aspartylphosphate" evidence="2">
    <location>
        <position position="64"/>
    </location>
</feature>
<dbReference type="eggNOG" id="COG2204">
    <property type="taxonomic scope" value="Bacteria"/>
</dbReference>
<dbReference type="STRING" id="452637.Oter_2708"/>
<evidence type="ECO:0000256" key="2">
    <source>
        <dbReference type="PROSITE-ProRule" id="PRU00169"/>
    </source>
</evidence>
<dbReference type="KEGG" id="ote:Oter_2708"/>
<dbReference type="InterPro" id="IPR001789">
    <property type="entry name" value="Sig_transdc_resp-reg_receiver"/>
</dbReference>
<dbReference type="Proteomes" id="UP000007013">
    <property type="component" value="Chromosome"/>
</dbReference>
<name>B1ZV19_OPITP</name>
<dbReference type="PANTHER" id="PTHR44591">
    <property type="entry name" value="STRESS RESPONSE REGULATOR PROTEIN 1"/>
    <property type="match status" value="1"/>
</dbReference>
<accession>B1ZV19</accession>
<dbReference type="Gene3D" id="3.40.50.2300">
    <property type="match status" value="1"/>
</dbReference>
<evidence type="ECO:0000313" key="5">
    <source>
        <dbReference type="Proteomes" id="UP000007013"/>
    </source>
</evidence>
<protein>
    <submittedName>
        <fullName evidence="4">Response regulator receiver protein</fullName>
    </submittedName>
</protein>
<evidence type="ECO:0000259" key="3">
    <source>
        <dbReference type="PROSITE" id="PS50110"/>
    </source>
</evidence>
<evidence type="ECO:0000313" key="4">
    <source>
        <dbReference type="EMBL" id="ACB75989.1"/>
    </source>
</evidence>
<evidence type="ECO:0000256" key="1">
    <source>
        <dbReference type="ARBA" id="ARBA00022553"/>
    </source>
</evidence>
<dbReference type="GO" id="GO:0000160">
    <property type="term" value="P:phosphorelay signal transduction system"/>
    <property type="evidence" value="ECO:0007669"/>
    <property type="project" value="InterPro"/>
</dbReference>
<dbReference type="SUPFAM" id="SSF52172">
    <property type="entry name" value="CheY-like"/>
    <property type="match status" value="1"/>
</dbReference>
<reference evidence="4 5" key="1">
    <citation type="journal article" date="2011" name="J. Bacteriol.">
        <title>Genome sequence of the verrucomicrobium Opitutus terrae PB90-1, an abundant inhabitant of rice paddy soil ecosystems.</title>
        <authorList>
            <person name="van Passel M.W."/>
            <person name="Kant R."/>
            <person name="Palva A."/>
            <person name="Copeland A."/>
            <person name="Lucas S."/>
            <person name="Lapidus A."/>
            <person name="Glavina del Rio T."/>
            <person name="Pitluck S."/>
            <person name="Goltsman E."/>
            <person name="Clum A."/>
            <person name="Sun H."/>
            <person name="Schmutz J."/>
            <person name="Larimer F.W."/>
            <person name="Land M.L."/>
            <person name="Hauser L."/>
            <person name="Kyrpides N."/>
            <person name="Mikhailova N."/>
            <person name="Richardson P.P."/>
            <person name="Janssen P.H."/>
            <person name="de Vos W.M."/>
            <person name="Smidt H."/>
        </authorList>
    </citation>
    <scope>NUCLEOTIDE SEQUENCE [LARGE SCALE GENOMIC DNA]</scope>
    <source>
        <strain evidence="5">DSM 11246 / JCM 15787 / PB90-1</strain>
    </source>
</reference>
<dbReference type="SMART" id="SM00448">
    <property type="entry name" value="REC"/>
    <property type="match status" value="1"/>
</dbReference>
<dbReference type="InterPro" id="IPR050595">
    <property type="entry name" value="Bact_response_regulator"/>
</dbReference>
<dbReference type="PANTHER" id="PTHR44591:SF19">
    <property type="entry name" value="TWO-COMPONENT RESPONSE REGULATOR-RELATED"/>
    <property type="match status" value="1"/>
</dbReference>
<organism evidence="4 5">
    <name type="scientific">Opitutus terrae (strain DSM 11246 / JCM 15787 / PB90-1)</name>
    <dbReference type="NCBI Taxonomy" id="452637"/>
    <lineage>
        <taxon>Bacteria</taxon>
        <taxon>Pseudomonadati</taxon>
        <taxon>Verrucomicrobiota</taxon>
        <taxon>Opitutia</taxon>
        <taxon>Opitutales</taxon>
        <taxon>Opitutaceae</taxon>
        <taxon>Opitutus</taxon>
    </lineage>
</organism>
<keyword evidence="5" id="KW-1185">Reference proteome</keyword>
<dbReference type="EMBL" id="CP001032">
    <property type="protein sequence ID" value="ACB75989.1"/>
    <property type="molecule type" value="Genomic_DNA"/>
</dbReference>
<keyword evidence="1 2" id="KW-0597">Phosphoprotein</keyword>
<dbReference type="Pfam" id="PF00072">
    <property type="entry name" value="Response_reg"/>
    <property type="match status" value="1"/>
</dbReference>
<dbReference type="PROSITE" id="PS50110">
    <property type="entry name" value="RESPONSE_REGULATORY"/>
    <property type="match status" value="1"/>
</dbReference>
<dbReference type="InterPro" id="IPR011006">
    <property type="entry name" value="CheY-like_superfamily"/>
</dbReference>